<accession>A0A3M0GV73</accession>
<evidence type="ECO:0000256" key="2">
    <source>
        <dbReference type="ARBA" id="ARBA00022679"/>
    </source>
</evidence>
<evidence type="ECO:0000313" key="5">
    <source>
        <dbReference type="EMBL" id="RMB61226.1"/>
    </source>
</evidence>
<keyword evidence="2 5" id="KW-0808">Transferase</keyword>
<reference evidence="5 6" key="1">
    <citation type="submission" date="2018-10" db="EMBL/GenBank/DDBJ databases">
        <title>Tessaracoccus antarcticuss sp. nov., isolated from sediment.</title>
        <authorList>
            <person name="Zhou L.Y."/>
            <person name="Du Z.J."/>
        </authorList>
    </citation>
    <scope>NUCLEOTIDE SEQUENCE [LARGE SCALE GENOMIC DNA]</scope>
    <source>
        <strain evidence="5 6">JDX10</strain>
    </source>
</reference>
<gene>
    <name evidence="5" type="ORF">EAX62_00695</name>
</gene>
<sequence length="900" mass="99328">MAPFSRIQATATDVSRPPEKAMPTRSPTGREIRTLDTATTVVARLGPAPRPLQYGTGHLRIAPSPMRRDMQQPHAVIALPNNIEIDARAHRNGLALLAAGYKVTMVGFGGGIPPRGMIAGMPYVLCTPSAPVPAKKPLSLVYRGVRKAFHVTAHRRPPQQVLKGVARIDEVTGVVAEKARHLKDKVLPPPPEPKPDLKFWEEALPQVPVMTRAMKPTLIELQPDVIVTDVHLLPLATEVAAHFRAQGHRTGVVYDAREYVYGLASEDPNVTEGFPALEAEYIGSCDATVTVCEPIADFLAEKYNLPVTPQLVPNAPINGLPPVEHPMTIRDFLRIDADAPLLVYAGGLSYHRGVHDVVEALAKLAGVHLAIGARRGSSYVLELEELAEKHGVRDRVHFVPFAPTHEVAEYLASATAAIFPFLPVGNHNWAAPNKYYESVQARLPILTSNMDWLSERITTLGIGEVFEHSNPDSIAEATTTLLANLDDYRARITDELVEEHSFERFLPTVQEVCLDVTAARAKEGLRPSALGDQLSAIRRDMLSQRASLADSEIFEPRPWLRVGCANTGGQPRMWSTSLMREHPEAIAESVWLVRDQAFTFPVDQSVTYQQWVSPAWQRQLVRKLENRVTHVLTESARAMVGAKFGKFFHDEAAWFKEAGIRQGLVFHGSDIRNPRLHAAQEPDSPFADPDDELTATLQSQVEAIMPHVLAFEGPVFVTTNDLLDYLPEATWLPIVVDTDAWSSDIEPLAGDGAPKVFHVPSRGSMKGSDDVDLICQKLQAEGRIRYVREEGLTREQMRERMMACDIVIDQLRLGDYGITAVEAMSGGKVVIGHVADRVRARIDGNVPIVEASWHNLREVLEAVLENRETVAALSRAGREYAVRWHDGRASAQVLAEFMGL</sequence>
<protein>
    <submittedName>
        <fullName evidence="5">Glycosyltransferase</fullName>
    </submittedName>
</protein>
<dbReference type="Pfam" id="PF00534">
    <property type="entry name" value="Glycos_transf_1"/>
    <property type="match status" value="1"/>
</dbReference>
<dbReference type="Gene3D" id="3.40.50.2000">
    <property type="entry name" value="Glycogen Phosphorylase B"/>
    <property type="match status" value="2"/>
</dbReference>
<name>A0A3M0GV73_9ACTN</name>
<dbReference type="Proteomes" id="UP000275256">
    <property type="component" value="Unassembled WGS sequence"/>
</dbReference>
<dbReference type="PANTHER" id="PTHR12526">
    <property type="entry name" value="GLYCOSYLTRANSFERASE"/>
    <property type="match status" value="1"/>
</dbReference>
<evidence type="ECO:0000256" key="3">
    <source>
        <dbReference type="SAM" id="MobiDB-lite"/>
    </source>
</evidence>
<dbReference type="GO" id="GO:0016757">
    <property type="term" value="F:glycosyltransferase activity"/>
    <property type="evidence" value="ECO:0007669"/>
    <property type="project" value="UniProtKB-KW"/>
</dbReference>
<keyword evidence="6" id="KW-1185">Reference proteome</keyword>
<comment type="caution">
    <text evidence="5">The sequence shown here is derived from an EMBL/GenBank/DDBJ whole genome shotgun (WGS) entry which is preliminary data.</text>
</comment>
<dbReference type="CDD" id="cd03801">
    <property type="entry name" value="GT4_PimA-like"/>
    <property type="match status" value="1"/>
</dbReference>
<dbReference type="AlphaFoldDB" id="A0A3M0GV73"/>
<feature type="domain" description="Glycosyl transferase family 1" evidence="4">
    <location>
        <begin position="329"/>
        <end position="491"/>
    </location>
</feature>
<keyword evidence="1" id="KW-0328">Glycosyltransferase</keyword>
<dbReference type="InterPro" id="IPR001296">
    <property type="entry name" value="Glyco_trans_1"/>
</dbReference>
<dbReference type="PANTHER" id="PTHR12526:SF629">
    <property type="entry name" value="TEICHURONIC ACID BIOSYNTHESIS GLYCOSYLTRANSFERASE TUAH-RELATED"/>
    <property type="match status" value="1"/>
</dbReference>
<dbReference type="EMBL" id="REFW01000001">
    <property type="protein sequence ID" value="RMB61226.1"/>
    <property type="molecule type" value="Genomic_DNA"/>
</dbReference>
<evidence type="ECO:0000256" key="1">
    <source>
        <dbReference type="ARBA" id="ARBA00022676"/>
    </source>
</evidence>
<dbReference type="SUPFAM" id="SSF53756">
    <property type="entry name" value="UDP-Glycosyltransferase/glycogen phosphorylase"/>
    <property type="match status" value="2"/>
</dbReference>
<evidence type="ECO:0000259" key="4">
    <source>
        <dbReference type="Pfam" id="PF00534"/>
    </source>
</evidence>
<proteinExistence type="predicted"/>
<feature type="region of interest" description="Disordered" evidence="3">
    <location>
        <begin position="1"/>
        <end position="28"/>
    </location>
</feature>
<organism evidence="5 6">
    <name type="scientific">Tessaracoccus antarcticus</name>
    <dbReference type="NCBI Taxonomy" id="2479848"/>
    <lineage>
        <taxon>Bacteria</taxon>
        <taxon>Bacillati</taxon>
        <taxon>Actinomycetota</taxon>
        <taxon>Actinomycetes</taxon>
        <taxon>Propionibacteriales</taxon>
        <taxon>Propionibacteriaceae</taxon>
        <taxon>Tessaracoccus</taxon>
    </lineage>
</organism>
<evidence type="ECO:0000313" key="6">
    <source>
        <dbReference type="Proteomes" id="UP000275256"/>
    </source>
</evidence>